<organism evidence="1 2">
    <name type="scientific">Trifolium medium</name>
    <dbReference type="NCBI Taxonomy" id="97028"/>
    <lineage>
        <taxon>Eukaryota</taxon>
        <taxon>Viridiplantae</taxon>
        <taxon>Streptophyta</taxon>
        <taxon>Embryophyta</taxon>
        <taxon>Tracheophyta</taxon>
        <taxon>Spermatophyta</taxon>
        <taxon>Magnoliopsida</taxon>
        <taxon>eudicotyledons</taxon>
        <taxon>Gunneridae</taxon>
        <taxon>Pentapetalae</taxon>
        <taxon>rosids</taxon>
        <taxon>fabids</taxon>
        <taxon>Fabales</taxon>
        <taxon>Fabaceae</taxon>
        <taxon>Papilionoideae</taxon>
        <taxon>50 kb inversion clade</taxon>
        <taxon>NPAAA clade</taxon>
        <taxon>Hologalegina</taxon>
        <taxon>IRL clade</taxon>
        <taxon>Trifolieae</taxon>
        <taxon>Trifolium</taxon>
    </lineage>
</organism>
<reference evidence="1 2" key="1">
    <citation type="journal article" date="2018" name="Front. Plant Sci.">
        <title>Red Clover (Trifolium pratense) and Zigzag Clover (T. medium) - A Picture of Genomic Similarities and Differences.</title>
        <authorList>
            <person name="Dluhosova J."/>
            <person name="Istvanek J."/>
            <person name="Nedelnik J."/>
            <person name="Repkova J."/>
        </authorList>
    </citation>
    <scope>NUCLEOTIDE SEQUENCE [LARGE SCALE GENOMIC DNA]</scope>
    <source>
        <strain evidence="2">cv. 10/8</strain>
        <tissue evidence="1">Leaf</tissue>
    </source>
</reference>
<proteinExistence type="predicted"/>
<keyword evidence="2" id="KW-1185">Reference proteome</keyword>
<sequence>MAATPLRTAKTSEPPLGHKDCMENQCRNSATTKVLNCSRGC</sequence>
<dbReference type="EMBL" id="LXQA010539448">
    <property type="protein sequence ID" value="MCI58054.1"/>
    <property type="molecule type" value="Genomic_DNA"/>
</dbReference>
<name>A0A392TBW0_9FABA</name>
<evidence type="ECO:0000313" key="1">
    <source>
        <dbReference type="EMBL" id="MCI58054.1"/>
    </source>
</evidence>
<evidence type="ECO:0000313" key="2">
    <source>
        <dbReference type="Proteomes" id="UP000265520"/>
    </source>
</evidence>
<protein>
    <submittedName>
        <fullName evidence="1">Uncharacterized protein</fullName>
    </submittedName>
</protein>
<dbReference type="Proteomes" id="UP000265520">
    <property type="component" value="Unassembled WGS sequence"/>
</dbReference>
<feature type="non-terminal residue" evidence="1">
    <location>
        <position position="41"/>
    </location>
</feature>
<dbReference type="AlphaFoldDB" id="A0A392TBW0"/>
<comment type="caution">
    <text evidence="1">The sequence shown here is derived from an EMBL/GenBank/DDBJ whole genome shotgun (WGS) entry which is preliminary data.</text>
</comment>
<accession>A0A392TBW0</accession>